<proteinExistence type="predicted"/>
<evidence type="ECO:0000313" key="3">
    <source>
        <dbReference type="Proteomes" id="UP001291623"/>
    </source>
</evidence>
<dbReference type="AlphaFoldDB" id="A0AAE1T0D2"/>
<feature type="signal peptide" evidence="1">
    <location>
        <begin position="1"/>
        <end position="28"/>
    </location>
</feature>
<keyword evidence="1" id="KW-0732">Signal</keyword>
<protein>
    <submittedName>
        <fullName evidence="2">Uncharacterized protein</fullName>
    </submittedName>
</protein>
<accession>A0AAE1T0D2</accession>
<feature type="chain" id="PRO_5042184559" evidence="1">
    <location>
        <begin position="29"/>
        <end position="81"/>
    </location>
</feature>
<evidence type="ECO:0000313" key="2">
    <source>
        <dbReference type="EMBL" id="KAK4379096.1"/>
    </source>
</evidence>
<keyword evidence="3" id="KW-1185">Reference proteome</keyword>
<dbReference type="Proteomes" id="UP001291623">
    <property type="component" value="Unassembled WGS sequence"/>
</dbReference>
<gene>
    <name evidence="2" type="ORF">RND71_000958</name>
</gene>
<name>A0AAE1T0D2_9SOLA</name>
<evidence type="ECO:0000256" key="1">
    <source>
        <dbReference type="SAM" id="SignalP"/>
    </source>
</evidence>
<dbReference type="EMBL" id="JAVYJV010000001">
    <property type="protein sequence ID" value="KAK4379096.1"/>
    <property type="molecule type" value="Genomic_DNA"/>
</dbReference>
<comment type="caution">
    <text evidence="2">The sequence shown here is derived from an EMBL/GenBank/DDBJ whole genome shotgun (WGS) entry which is preliminary data.</text>
</comment>
<organism evidence="2 3">
    <name type="scientific">Anisodus tanguticus</name>
    <dbReference type="NCBI Taxonomy" id="243964"/>
    <lineage>
        <taxon>Eukaryota</taxon>
        <taxon>Viridiplantae</taxon>
        <taxon>Streptophyta</taxon>
        <taxon>Embryophyta</taxon>
        <taxon>Tracheophyta</taxon>
        <taxon>Spermatophyta</taxon>
        <taxon>Magnoliopsida</taxon>
        <taxon>eudicotyledons</taxon>
        <taxon>Gunneridae</taxon>
        <taxon>Pentapetalae</taxon>
        <taxon>asterids</taxon>
        <taxon>lamiids</taxon>
        <taxon>Solanales</taxon>
        <taxon>Solanaceae</taxon>
        <taxon>Solanoideae</taxon>
        <taxon>Hyoscyameae</taxon>
        <taxon>Anisodus</taxon>
    </lineage>
</organism>
<reference evidence="2" key="1">
    <citation type="submission" date="2023-12" db="EMBL/GenBank/DDBJ databases">
        <title>Genome assembly of Anisodus tanguticus.</title>
        <authorList>
            <person name="Wang Y.-J."/>
        </authorList>
    </citation>
    <scope>NUCLEOTIDE SEQUENCE</scope>
    <source>
        <strain evidence="2">KB-2021</strain>
        <tissue evidence="2">Leaf</tissue>
    </source>
</reference>
<sequence length="81" mass="9097">MAFLKFGLILATLLMAATINMPWSQVMAARDVDYNISGMKERLLPQLNTCGRLCNSNDHCSDCIICCTCRQSPVFDEYICL</sequence>